<name>W3X585_PESFW</name>
<dbReference type="GO" id="GO:0016747">
    <property type="term" value="F:acyltransferase activity, transferring groups other than amino-acyl groups"/>
    <property type="evidence" value="ECO:0007669"/>
    <property type="project" value="InterPro"/>
</dbReference>
<dbReference type="AlphaFoldDB" id="W3X585"/>
<keyword evidence="4" id="KW-1185">Reference proteome</keyword>
<dbReference type="GeneID" id="19271230"/>
<dbReference type="InterPro" id="IPR016181">
    <property type="entry name" value="Acyl_CoA_acyltransferase"/>
</dbReference>
<evidence type="ECO:0000313" key="4">
    <source>
        <dbReference type="Proteomes" id="UP000030651"/>
    </source>
</evidence>
<evidence type="ECO:0000313" key="3">
    <source>
        <dbReference type="EMBL" id="ETS81215.1"/>
    </source>
</evidence>
<feature type="domain" description="N-acetyltransferase" evidence="2">
    <location>
        <begin position="33"/>
        <end position="197"/>
    </location>
</feature>
<dbReference type="eggNOG" id="ENOG502SQ7V">
    <property type="taxonomic scope" value="Eukaryota"/>
</dbReference>
<protein>
    <recommendedName>
        <fullName evidence="2">N-acetyltransferase domain-containing protein</fullName>
    </recommendedName>
</protein>
<accession>W3X585</accession>
<dbReference type="Pfam" id="PF13302">
    <property type="entry name" value="Acetyltransf_3"/>
    <property type="match status" value="1"/>
</dbReference>
<dbReference type="KEGG" id="pfy:PFICI_06217"/>
<dbReference type="SUPFAM" id="SSF55729">
    <property type="entry name" value="Acyl-CoA N-acyltransferases (Nat)"/>
    <property type="match status" value="1"/>
</dbReference>
<dbReference type="OrthoDB" id="4072826at2759"/>
<evidence type="ECO:0000259" key="2">
    <source>
        <dbReference type="Pfam" id="PF13302"/>
    </source>
</evidence>
<dbReference type="InterPro" id="IPR051531">
    <property type="entry name" value="N-acetyltransferase"/>
</dbReference>
<reference evidence="4" key="1">
    <citation type="journal article" date="2015" name="BMC Genomics">
        <title>Genomic and transcriptomic analysis of the endophytic fungus Pestalotiopsis fici reveals its lifestyle and high potential for synthesis of natural products.</title>
        <authorList>
            <person name="Wang X."/>
            <person name="Zhang X."/>
            <person name="Liu L."/>
            <person name="Xiang M."/>
            <person name="Wang W."/>
            <person name="Sun X."/>
            <person name="Che Y."/>
            <person name="Guo L."/>
            <person name="Liu G."/>
            <person name="Guo L."/>
            <person name="Wang C."/>
            <person name="Yin W.B."/>
            <person name="Stadler M."/>
            <person name="Zhang X."/>
            <person name="Liu X."/>
        </authorList>
    </citation>
    <scope>NUCLEOTIDE SEQUENCE [LARGE SCALE GENOMIC DNA]</scope>
    <source>
        <strain evidence="4">W106-1 / CGMCC3.15140</strain>
    </source>
</reference>
<dbReference type="EMBL" id="KI912112">
    <property type="protein sequence ID" value="ETS81215.1"/>
    <property type="molecule type" value="Genomic_DNA"/>
</dbReference>
<dbReference type="HOGENOM" id="CLU_013985_24_0_1"/>
<feature type="region of interest" description="Disordered" evidence="1">
    <location>
        <begin position="1"/>
        <end position="22"/>
    </location>
</feature>
<dbReference type="OMA" id="WPEIGYM"/>
<dbReference type="PANTHER" id="PTHR43792">
    <property type="entry name" value="GNAT FAMILY, PUTATIVE (AFU_ORTHOLOGUE AFUA_3G00765)-RELATED-RELATED"/>
    <property type="match status" value="1"/>
</dbReference>
<dbReference type="PANTHER" id="PTHR43792:SF1">
    <property type="entry name" value="N-ACETYLTRANSFERASE DOMAIN-CONTAINING PROTEIN"/>
    <property type="match status" value="1"/>
</dbReference>
<evidence type="ECO:0000256" key="1">
    <source>
        <dbReference type="SAM" id="MobiDB-lite"/>
    </source>
</evidence>
<dbReference type="Proteomes" id="UP000030651">
    <property type="component" value="Unassembled WGS sequence"/>
</dbReference>
<organism evidence="3 4">
    <name type="scientific">Pestalotiopsis fici (strain W106-1 / CGMCC3.15140)</name>
    <dbReference type="NCBI Taxonomy" id="1229662"/>
    <lineage>
        <taxon>Eukaryota</taxon>
        <taxon>Fungi</taxon>
        <taxon>Dikarya</taxon>
        <taxon>Ascomycota</taxon>
        <taxon>Pezizomycotina</taxon>
        <taxon>Sordariomycetes</taxon>
        <taxon>Xylariomycetidae</taxon>
        <taxon>Amphisphaeriales</taxon>
        <taxon>Sporocadaceae</taxon>
        <taxon>Pestalotiopsis</taxon>
    </lineage>
</organism>
<sequence length="226" mass="25684">MSSKTSASVQVRTTLPIRPLPPNTERAAIVTERLTIRPFRQDDLHGYHLLRTQPEVMLFTAVGCIDKDLAETQSKLDLFLAPNDAHTYNFAICILDTGELIGVGGVHKMKLELGWPEVGYMLKREYWGKGYATEFLRGFVGSWWRLERQEAVITIDGYSVDVDKETDGQRPAPEYLTAIIDANNEGSLRVLEKTGFRKFKTWTEPDSRIGYEGKDITLIRYLLGQE</sequence>
<dbReference type="InterPro" id="IPR000182">
    <property type="entry name" value="GNAT_dom"/>
</dbReference>
<proteinExistence type="predicted"/>
<dbReference type="Gene3D" id="3.40.630.30">
    <property type="match status" value="1"/>
</dbReference>
<feature type="compositionally biased region" description="Polar residues" evidence="1">
    <location>
        <begin position="1"/>
        <end position="13"/>
    </location>
</feature>
<dbReference type="InParanoid" id="W3X585"/>
<gene>
    <name evidence="3" type="ORF">PFICI_06217</name>
</gene>
<dbReference type="RefSeq" id="XP_007832989.1">
    <property type="nucleotide sequence ID" value="XM_007834798.1"/>
</dbReference>